<keyword evidence="10" id="KW-0408">Iron</keyword>
<comment type="subcellular location">
    <subcellularLocation>
        <location evidence="2">Cell membrane</location>
        <topology evidence="2">Multi-pass membrane protein</topology>
    </subcellularLocation>
</comment>
<evidence type="ECO:0000256" key="1">
    <source>
        <dbReference type="ARBA" id="ARBA00001970"/>
    </source>
</evidence>
<protein>
    <submittedName>
        <fullName evidence="15">Cytochrome b</fullName>
    </submittedName>
</protein>
<evidence type="ECO:0000313" key="15">
    <source>
        <dbReference type="EMBL" id="UWU17067.1"/>
    </source>
</evidence>
<dbReference type="EMBL" id="CP104144">
    <property type="protein sequence ID" value="UWU17067.1"/>
    <property type="molecule type" value="Genomic_DNA"/>
</dbReference>
<feature type="domain" description="Cytochrome b561 bacterial/Ni-hydrogenase" evidence="14">
    <location>
        <begin position="1"/>
        <end position="156"/>
    </location>
</feature>
<sequence length="170" mass="18580">MAALFAWQFVGATLHALADDTAVADFFWGFHRDVGFVLFVTVIARGAWGLINMRRRPPQQGVLRTFARLGHLGLYALMILVPSVALIRQFGSGRPFAPFGIALIEGGGERVEWMTALGSLVHANAGWALLALVFGHAAMVVIHQVIWKDDTLARMAGNVDRRNSELQAAE</sequence>
<evidence type="ECO:0000256" key="10">
    <source>
        <dbReference type="ARBA" id="ARBA00023004"/>
    </source>
</evidence>
<evidence type="ECO:0000256" key="9">
    <source>
        <dbReference type="ARBA" id="ARBA00022989"/>
    </source>
</evidence>
<evidence type="ECO:0000256" key="2">
    <source>
        <dbReference type="ARBA" id="ARBA00004651"/>
    </source>
</evidence>
<evidence type="ECO:0000256" key="3">
    <source>
        <dbReference type="ARBA" id="ARBA00022448"/>
    </source>
</evidence>
<keyword evidence="16" id="KW-1185">Reference proteome</keyword>
<dbReference type="SUPFAM" id="SSF81342">
    <property type="entry name" value="Transmembrane di-heme cytochromes"/>
    <property type="match status" value="1"/>
</dbReference>
<keyword evidence="8" id="KW-0249">Electron transport</keyword>
<keyword evidence="3" id="KW-0813">Transport</keyword>
<evidence type="ECO:0000256" key="13">
    <source>
        <dbReference type="SAM" id="Phobius"/>
    </source>
</evidence>
<evidence type="ECO:0000256" key="12">
    <source>
        <dbReference type="ARBA" id="ARBA00037975"/>
    </source>
</evidence>
<dbReference type="InterPro" id="IPR016174">
    <property type="entry name" value="Di-haem_cyt_TM"/>
</dbReference>
<keyword evidence="5" id="KW-0349">Heme</keyword>
<evidence type="ECO:0000256" key="4">
    <source>
        <dbReference type="ARBA" id="ARBA00022475"/>
    </source>
</evidence>
<evidence type="ECO:0000256" key="5">
    <source>
        <dbReference type="ARBA" id="ARBA00022617"/>
    </source>
</evidence>
<organism evidence="15 16">
    <name type="scientific">Rhizobium sullae</name>
    <name type="common">Rhizobium hedysari</name>
    <dbReference type="NCBI Taxonomy" id="50338"/>
    <lineage>
        <taxon>Bacteria</taxon>
        <taxon>Pseudomonadati</taxon>
        <taxon>Pseudomonadota</taxon>
        <taxon>Alphaproteobacteria</taxon>
        <taxon>Hyphomicrobiales</taxon>
        <taxon>Rhizobiaceae</taxon>
        <taxon>Rhizobium/Agrobacterium group</taxon>
        <taxon>Rhizobium</taxon>
    </lineage>
</organism>
<feature type="transmembrane region" description="Helical" evidence="13">
    <location>
        <begin position="34"/>
        <end position="51"/>
    </location>
</feature>
<feature type="transmembrane region" description="Helical" evidence="13">
    <location>
        <begin position="72"/>
        <end position="90"/>
    </location>
</feature>
<keyword evidence="15" id="KW-0614">Plasmid</keyword>
<evidence type="ECO:0000256" key="6">
    <source>
        <dbReference type="ARBA" id="ARBA00022692"/>
    </source>
</evidence>
<evidence type="ECO:0000256" key="8">
    <source>
        <dbReference type="ARBA" id="ARBA00022982"/>
    </source>
</evidence>
<accession>A0ABY5XSZ6</accession>
<dbReference type="Proteomes" id="UP001060123">
    <property type="component" value="Plasmid pWSM1592_1"/>
</dbReference>
<dbReference type="Pfam" id="PF01292">
    <property type="entry name" value="Ni_hydr_CYTB"/>
    <property type="match status" value="1"/>
</dbReference>
<evidence type="ECO:0000256" key="7">
    <source>
        <dbReference type="ARBA" id="ARBA00022723"/>
    </source>
</evidence>
<geneLocation type="plasmid" evidence="15 16">
    <name>pWSM1592_1</name>
</geneLocation>
<keyword evidence="9 13" id="KW-1133">Transmembrane helix</keyword>
<dbReference type="InterPro" id="IPR011577">
    <property type="entry name" value="Cyt_b561_bac/Ni-Hgenase"/>
</dbReference>
<reference evidence="15" key="1">
    <citation type="submission" date="2022-09" db="EMBL/GenBank/DDBJ databases">
        <title>Australian commercial rhizobial inoculants.</title>
        <authorList>
            <person name="Kohlmeier M.G."/>
            <person name="O'Hara G.W."/>
            <person name="Colombi E."/>
            <person name="Ramsay J.P."/>
            <person name="Terpolilli J."/>
        </authorList>
    </citation>
    <scope>NUCLEOTIDE SEQUENCE</scope>
    <source>
        <strain evidence="15">WSM1592</strain>
        <plasmid evidence="15">pWSM1592_1</plasmid>
    </source>
</reference>
<keyword evidence="4" id="KW-1003">Cell membrane</keyword>
<comment type="cofactor">
    <cofactor evidence="1">
        <name>heme b</name>
        <dbReference type="ChEBI" id="CHEBI:60344"/>
    </cofactor>
</comment>
<keyword evidence="6 13" id="KW-0812">Transmembrane</keyword>
<dbReference type="InterPro" id="IPR052168">
    <property type="entry name" value="Cytochrome_b561_oxidase"/>
</dbReference>
<evidence type="ECO:0000259" key="14">
    <source>
        <dbReference type="Pfam" id="PF01292"/>
    </source>
</evidence>
<feature type="transmembrane region" description="Helical" evidence="13">
    <location>
        <begin position="127"/>
        <end position="147"/>
    </location>
</feature>
<gene>
    <name evidence="15" type="ORF">N2599_30205</name>
</gene>
<evidence type="ECO:0000313" key="16">
    <source>
        <dbReference type="Proteomes" id="UP001060123"/>
    </source>
</evidence>
<keyword evidence="11 13" id="KW-0472">Membrane</keyword>
<name>A0ABY5XSZ6_RHISU</name>
<dbReference type="PANTHER" id="PTHR30529">
    <property type="entry name" value="CYTOCHROME B561"/>
    <property type="match status" value="1"/>
</dbReference>
<dbReference type="PANTHER" id="PTHR30529:SF7">
    <property type="entry name" value="CYTOCHROME B561 BACTERIAL_NI-HYDROGENASE DOMAIN-CONTAINING PROTEIN"/>
    <property type="match status" value="1"/>
</dbReference>
<keyword evidence="7" id="KW-0479">Metal-binding</keyword>
<comment type="similarity">
    <text evidence="12">Belongs to the cytochrome b561 family.</text>
</comment>
<proteinExistence type="inferred from homology"/>
<evidence type="ECO:0000256" key="11">
    <source>
        <dbReference type="ARBA" id="ARBA00023136"/>
    </source>
</evidence>
<dbReference type="RefSeq" id="WP_198521567.1">
    <property type="nucleotide sequence ID" value="NZ_CP104144.1"/>
</dbReference>